<gene>
    <name evidence="1" type="ORF">FBUS_11064</name>
</gene>
<evidence type="ECO:0000313" key="1">
    <source>
        <dbReference type="EMBL" id="KAA0183886.1"/>
    </source>
</evidence>
<dbReference type="OrthoDB" id="6273553at2759"/>
<dbReference type="AlphaFoldDB" id="A0A8E0VG13"/>
<sequence>MYRHRSYPLPPFSAVVTACEAGDADSLDRLLPVNLRLQCSLRVLANSPQMEPTHHPQSPRRATTTTTNVLHSDLTNEWSHSSSSSWVSFATNPPAGFSLGSTGMEFGKRVLGITSERAVSAFNSLGGLLFSSAGGSEQNAQPFVNLCVQRGHLLCLSLLLRLGFRVNCVIRPLGTECVDPLSTCAPQRFAFYHLLIEQSLQSSGSEQSLAHPWSESPDSDGDSAIHAAIRFNRIPFLEEIVRVSVPPLYLVFI</sequence>
<organism evidence="1 2">
    <name type="scientific">Fasciolopsis buskii</name>
    <dbReference type="NCBI Taxonomy" id="27845"/>
    <lineage>
        <taxon>Eukaryota</taxon>
        <taxon>Metazoa</taxon>
        <taxon>Spiralia</taxon>
        <taxon>Lophotrochozoa</taxon>
        <taxon>Platyhelminthes</taxon>
        <taxon>Trematoda</taxon>
        <taxon>Digenea</taxon>
        <taxon>Plagiorchiida</taxon>
        <taxon>Echinostomata</taxon>
        <taxon>Echinostomatoidea</taxon>
        <taxon>Fasciolidae</taxon>
        <taxon>Fasciolopsis</taxon>
    </lineage>
</organism>
<proteinExistence type="predicted"/>
<dbReference type="PROSITE" id="PS51257">
    <property type="entry name" value="PROKAR_LIPOPROTEIN"/>
    <property type="match status" value="1"/>
</dbReference>
<accession>A0A8E0VG13</accession>
<evidence type="ECO:0000313" key="2">
    <source>
        <dbReference type="Proteomes" id="UP000728185"/>
    </source>
</evidence>
<protein>
    <submittedName>
        <fullName evidence="1">Uncharacterized protein</fullName>
    </submittedName>
</protein>
<dbReference type="EMBL" id="LUCM01011501">
    <property type="protein sequence ID" value="KAA0183886.1"/>
    <property type="molecule type" value="Genomic_DNA"/>
</dbReference>
<dbReference type="Proteomes" id="UP000728185">
    <property type="component" value="Unassembled WGS sequence"/>
</dbReference>
<keyword evidence="2" id="KW-1185">Reference proteome</keyword>
<name>A0A8E0VG13_9TREM</name>
<comment type="caution">
    <text evidence="1">The sequence shown here is derived from an EMBL/GenBank/DDBJ whole genome shotgun (WGS) entry which is preliminary data.</text>
</comment>
<reference evidence="1" key="1">
    <citation type="submission" date="2019-05" db="EMBL/GenBank/DDBJ databases">
        <title>Annotation for the trematode Fasciolopsis buski.</title>
        <authorList>
            <person name="Choi Y.-J."/>
        </authorList>
    </citation>
    <scope>NUCLEOTIDE SEQUENCE</scope>
    <source>
        <strain evidence="1">HT</strain>
        <tissue evidence="1">Whole worm</tissue>
    </source>
</reference>